<keyword evidence="4 6" id="KW-0413">Isomerase</keyword>
<dbReference type="InterPro" id="IPR036588">
    <property type="entry name" value="CobH/CbiC_sf"/>
</dbReference>
<dbReference type="OrthoDB" id="9780708at2"/>
<dbReference type="UniPathway" id="UPA00148"/>
<dbReference type="RefSeq" id="WP_123229532.1">
    <property type="nucleotide sequence ID" value="NZ_RJSE01000009.1"/>
</dbReference>
<dbReference type="Gene3D" id="3.40.50.10230">
    <property type="entry name" value="Cobalamin biosynthesis CobH/CbiC, precorrin-8X methylmutase"/>
    <property type="match status" value="1"/>
</dbReference>
<dbReference type="EC" id="5.4.99.61" evidence="6"/>
<evidence type="ECO:0000313" key="6">
    <source>
        <dbReference type="EMBL" id="RNL60779.1"/>
    </source>
</evidence>
<evidence type="ECO:0000256" key="2">
    <source>
        <dbReference type="ARBA" id="ARBA00009774"/>
    </source>
</evidence>
<dbReference type="PANTHER" id="PTHR43588">
    <property type="entry name" value="COBALT-PRECORRIN-8 METHYLMUTASE"/>
    <property type="match status" value="1"/>
</dbReference>
<evidence type="ECO:0000256" key="1">
    <source>
        <dbReference type="ARBA" id="ARBA00004953"/>
    </source>
</evidence>
<dbReference type="Proteomes" id="UP000267128">
    <property type="component" value="Unassembled WGS sequence"/>
</dbReference>
<dbReference type="Pfam" id="PF02570">
    <property type="entry name" value="CbiC"/>
    <property type="match status" value="1"/>
</dbReference>
<dbReference type="PANTHER" id="PTHR43588:SF1">
    <property type="entry name" value="COBALT-PRECORRIN-8 METHYLMUTASE"/>
    <property type="match status" value="1"/>
</dbReference>
<accession>A0A3N0CBU6</accession>
<name>A0A3N0CBU6_9ACTN</name>
<keyword evidence="7" id="KW-1185">Reference proteome</keyword>
<evidence type="ECO:0000313" key="7">
    <source>
        <dbReference type="Proteomes" id="UP000267128"/>
    </source>
</evidence>
<keyword evidence="3" id="KW-0169">Cobalamin biosynthesis</keyword>
<dbReference type="NCBIfam" id="NF006136">
    <property type="entry name" value="PRK08285.1"/>
    <property type="match status" value="1"/>
</dbReference>
<dbReference type="InterPro" id="IPR003722">
    <property type="entry name" value="Cbl_synth_CobH/CbiC"/>
</dbReference>
<comment type="caution">
    <text evidence="6">The sequence shown here is derived from an EMBL/GenBank/DDBJ whole genome shotgun (WGS) entry which is preliminary data.</text>
</comment>
<evidence type="ECO:0000256" key="3">
    <source>
        <dbReference type="ARBA" id="ARBA00022573"/>
    </source>
</evidence>
<evidence type="ECO:0000259" key="5">
    <source>
        <dbReference type="Pfam" id="PF02570"/>
    </source>
</evidence>
<comment type="similarity">
    <text evidence="2">Belongs to the CobH/CbiC family.</text>
</comment>
<dbReference type="GO" id="GO:0016993">
    <property type="term" value="F:precorrin-8X methylmutase activity"/>
    <property type="evidence" value="ECO:0007669"/>
    <property type="project" value="UniProtKB-EC"/>
</dbReference>
<reference evidence="6 7" key="1">
    <citation type="submission" date="2018-11" db="EMBL/GenBank/DDBJ databases">
        <authorList>
            <person name="Li F."/>
        </authorList>
    </citation>
    <scope>NUCLEOTIDE SEQUENCE [LARGE SCALE GENOMIC DNA]</scope>
    <source>
        <strain evidence="6 7">Gsoil 097</strain>
    </source>
</reference>
<gene>
    <name evidence="6" type="ORF">EFK50_21020</name>
</gene>
<organism evidence="6 7">
    <name type="scientific">Nocardioides marmoriginsengisoli</name>
    <dbReference type="NCBI Taxonomy" id="661483"/>
    <lineage>
        <taxon>Bacteria</taxon>
        <taxon>Bacillati</taxon>
        <taxon>Actinomycetota</taxon>
        <taxon>Actinomycetes</taxon>
        <taxon>Propionibacteriales</taxon>
        <taxon>Nocardioidaceae</taxon>
        <taxon>Nocardioides</taxon>
    </lineage>
</organism>
<dbReference type="EMBL" id="RJSE01000009">
    <property type="protein sequence ID" value="RNL60779.1"/>
    <property type="molecule type" value="Genomic_DNA"/>
</dbReference>
<proteinExistence type="inferred from homology"/>
<dbReference type="GO" id="GO:0009236">
    <property type="term" value="P:cobalamin biosynthetic process"/>
    <property type="evidence" value="ECO:0007669"/>
    <property type="project" value="UniProtKB-UniPathway"/>
</dbReference>
<dbReference type="AlphaFoldDB" id="A0A3N0CBU6"/>
<dbReference type="SUPFAM" id="SSF63965">
    <property type="entry name" value="Precorrin-8X methylmutase CbiC/CobH"/>
    <property type="match status" value="1"/>
</dbReference>
<comment type="pathway">
    <text evidence="1">Cofactor biosynthesis; adenosylcobalamin biosynthesis.</text>
</comment>
<evidence type="ECO:0000256" key="4">
    <source>
        <dbReference type="ARBA" id="ARBA00023235"/>
    </source>
</evidence>
<protein>
    <submittedName>
        <fullName evidence="6">Precorrin-8X methylmutase</fullName>
        <ecNumber evidence="6">5.4.99.61</ecNumber>
    </submittedName>
</protein>
<feature type="domain" description="Cobalamin biosynthesis precorrin-8X methylmutase CobH/CbiC" evidence="5">
    <location>
        <begin position="19"/>
        <end position="217"/>
    </location>
</feature>
<sequence length="221" mass="22800">MDVARPPKRYPYVDDGAAIYLDSFATIRREAGFAHLPADAERVAVRMVHGSGQTDLAADLEIHPGLVAAARGALQAGAPILTDAHMVASGVTRARLPRDNEVLCTLRDPRVPELATAFGTTRSAAALALWGDRLDGAVVAIGNAPTALFHLLEMLLDGGPRPAAIVGVPVGFIGAAESKQALAALAADHGIDVPFLTVHGRRGGSAIAASALNALAQEAEL</sequence>